<accession>F0RT87</accession>
<protein>
    <submittedName>
        <fullName evidence="11">Two component transcriptional regulator, AraC family</fullName>
    </submittedName>
</protein>
<dbReference type="PANTHER" id="PTHR42713">
    <property type="entry name" value="HISTIDINE KINASE-RELATED"/>
    <property type="match status" value="1"/>
</dbReference>
<dbReference type="InterPro" id="IPR011006">
    <property type="entry name" value="CheY-like_superfamily"/>
</dbReference>
<evidence type="ECO:0000256" key="7">
    <source>
        <dbReference type="ARBA" id="ARBA00023163"/>
    </source>
</evidence>
<dbReference type="eggNOG" id="COG4753">
    <property type="taxonomic scope" value="Bacteria"/>
</dbReference>
<dbReference type="InterPro" id="IPR009057">
    <property type="entry name" value="Homeodomain-like_sf"/>
</dbReference>
<dbReference type="SUPFAM" id="SSF52172">
    <property type="entry name" value="CheY-like"/>
    <property type="match status" value="1"/>
</dbReference>
<dbReference type="InterPro" id="IPR001789">
    <property type="entry name" value="Sig_transdc_resp-reg_receiver"/>
</dbReference>
<reference evidence="12" key="1">
    <citation type="submission" date="2011-02" db="EMBL/GenBank/DDBJ databases">
        <title>Complete sequence of Spirochaeta sp. Buddy.</title>
        <authorList>
            <person name="Lucas S."/>
            <person name="Copeland A."/>
            <person name="Lapidus A."/>
            <person name="Cheng J.-F."/>
            <person name="Goodwin L."/>
            <person name="Pitluck S."/>
            <person name="Zeytun A."/>
            <person name="Detter J.C."/>
            <person name="Han C."/>
            <person name="Tapia R."/>
            <person name="Land M."/>
            <person name="Hauser L."/>
            <person name="Kyrpides N."/>
            <person name="Ivanova N."/>
            <person name="Mikhailova N."/>
            <person name="Pagani I."/>
            <person name="Ritalahti K.M."/>
            <person name="Loeffler F.E."/>
            <person name="Woyke T."/>
        </authorList>
    </citation>
    <scope>NUCLEOTIDE SEQUENCE [LARGE SCALE GENOMIC DNA]</scope>
    <source>
        <strain evidence="12">ATCC BAA-1886 / DSM 22777 / Buddy</strain>
    </source>
</reference>
<dbReference type="SUPFAM" id="SSF46689">
    <property type="entry name" value="Homeodomain-like"/>
    <property type="match status" value="1"/>
</dbReference>
<evidence type="ECO:0000256" key="4">
    <source>
        <dbReference type="ARBA" id="ARBA00023012"/>
    </source>
</evidence>
<evidence type="ECO:0000256" key="5">
    <source>
        <dbReference type="ARBA" id="ARBA00023015"/>
    </source>
</evidence>
<feature type="domain" description="HTH araC/xylS-type" evidence="9">
    <location>
        <begin position="144"/>
        <end position="242"/>
    </location>
</feature>
<evidence type="ECO:0000313" key="11">
    <source>
        <dbReference type="EMBL" id="ADY14444.1"/>
    </source>
</evidence>
<dbReference type="RefSeq" id="WP_013608289.1">
    <property type="nucleotide sequence ID" value="NC_015152.1"/>
</dbReference>
<keyword evidence="12" id="KW-1185">Reference proteome</keyword>
<dbReference type="eggNOG" id="COG2207">
    <property type="taxonomic scope" value="Bacteria"/>
</dbReference>
<dbReference type="PROSITE" id="PS50110">
    <property type="entry name" value="RESPONSE_REGULATORY"/>
    <property type="match status" value="1"/>
</dbReference>
<dbReference type="SMART" id="SM00448">
    <property type="entry name" value="REC"/>
    <property type="match status" value="1"/>
</dbReference>
<organism evidence="11 12">
    <name type="scientific">Sphaerochaeta globosa (strain ATCC BAA-1886 / DSM 22777 / Buddy)</name>
    <name type="common">Spirochaeta sp. (strain Buddy)</name>
    <dbReference type="NCBI Taxonomy" id="158189"/>
    <lineage>
        <taxon>Bacteria</taxon>
        <taxon>Pseudomonadati</taxon>
        <taxon>Spirochaetota</taxon>
        <taxon>Spirochaetia</taxon>
        <taxon>Spirochaetales</taxon>
        <taxon>Sphaerochaetaceae</taxon>
        <taxon>Sphaerochaeta</taxon>
    </lineage>
</organism>
<evidence type="ECO:0000259" key="10">
    <source>
        <dbReference type="PROSITE" id="PS50110"/>
    </source>
</evidence>
<dbReference type="OrthoDB" id="360808at2"/>
<dbReference type="Gene3D" id="3.40.50.2300">
    <property type="match status" value="1"/>
</dbReference>
<comment type="subcellular location">
    <subcellularLocation>
        <location evidence="1">Cytoplasm</location>
    </subcellularLocation>
</comment>
<dbReference type="KEGG" id="sbu:SpiBuddy_2633"/>
<evidence type="ECO:0000256" key="3">
    <source>
        <dbReference type="ARBA" id="ARBA00022553"/>
    </source>
</evidence>
<keyword evidence="6" id="KW-0238">DNA-binding</keyword>
<keyword evidence="4" id="KW-0902">Two-component regulatory system</keyword>
<dbReference type="PANTHER" id="PTHR42713:SF3">
    <property type="entry name" value="TRANSCRIPTIONAL REGULATORY PROTEIN HPTR"/>
    <property type="match status" value="1"/>
</dbReference>
<evidence type="ECO:0000256" key="6">
    <source>
        <dbReference type="ARBA" id="ARBA00023125"/>
    </source>
</evidence>
<dbReference type="Pfam" id="PF12833">
    <property type="entry name" value="HTH_18"/>
    <property type="match status" value="1"/>
</dbReference>
<dbReference type="Gene3D" id="1.10.10.60">
    <property type="entry name" value="Homeodomain-like"/>
    <property type="match status" value="2"/>
</dbReference>
<dbReference type="HOGENOM" id="CLU_000445_5_1_12"/>
<keyword evidence="5" id="KW-0805">Transcription regulation</keyword>
<dbReference type="InterPro" id="IPR051552">
    <property type="entry name" value="HptR"/>
</dbReference>
<evidence type="ECO:0000256" key="8">
    <source>
        <dbReference type="PROSITE-ProRule" id="PRU00169"/>
    </source>
</evidence>
<evidence type="ECO:0000256" key="1">
    <source>
        <dbReference type="ARBA" id="ARBA00004496"/>
    </source>
</evidence>
<dbReference type="InterPro" id="IPR018060">
    <property type="entry name" value="HTH_AraC"/>
</dbReference>
<dbReference type="PROSITE" id="PS01124">
    <property type="entry name" value="HTH_ARAC_FAMILY_2"/>
    <property type="match status" value="1"/>
</dbReference>
<dbReference type="GO" id="GO:0003700">
    <property type="term" value="F:DNA-binding transcription factor activity"/>
    <property type="evidence" value="ECO:0007669"/>
    <property type="project" value="InterPro"/>
</dbReference>
<gene>
    <name evidence="11" type="ordered locus">SpiBuddy_2633</name>
</gene>
<evidence type="ECO:0000256" key="2">
    <source>
        <dbReference type="ARBA" id="ARBA00022490"/>
    </source>
</evidence>
<keyword evidence="3 8" id="KW-0597">Phosphoprotein</keyword>
<feature type="modified residue" description="4-aspartylphosphate" evidence="8">
    <location>
        <position position="55"/>
    </location>
</feature>
<dbReference type="STRING" id="158189.SpiBuddy_2633"/>
<evidence type="ECO:0000313" key="12">
    <source>
        <dbReference type="Proteomes" id="UP000008466"/>
    </source>
</evidence>
<name>F0RT87_SPHGB</name>
<dbReference type="GO" id="GO:0005737">
    <property type="term" value="C:cytoplasm"/>
    <property type="evidence" value="ECO:0007669"/>
    <property type="project" value="UniProtKB-SubCell"/>
</dbReference>
<dbReference type="CDD" id="cd17536">
    <property type="entry name" value="REC_YesN-like"/>
    <property type="match status" value="1"/>
</dbReference>
<dbReference type="AlphaFoldDB" id="F0RT87"/>
<dbReference type="GO" id="GO:0043565">
    <property type="term" value="F:sequence-specific DNA binding"/>
    <property type="evidence" value="ECO:0007669"/>
    <property type="project" value="InterPro"/>
</dbReference>
<evidence type="ECO:0000259" key="9">
    <source>
        <dbReference type="PROSITE" id="PS01124"/>
    </source>
</evidence>
<dbReference type="EMBL" id="CP002541">
    <property type="protein sequence ID" value="ADY14444.1"/>
    <property type="molecule type" value="Genomic_DNA"/>
</dbReference>
<sequence>MYTLVIVDDEKELLEGLSSYFPWESIGFEVVGSFGDGRSALAYCKKERVDVLLTDIRMPFMSGLELIEQLKALPTCPLFCIMSAYNDFEYAKKAISYGVQEYLVKPAAFEEIQATFEKIRHTLDGTVPSAASDTAQDAGNPLVSQTFVIVQKRLSSCTLQNIAGELGVTSSYLSRLFKEETGQNFQDYLLSVKMETARRMLESKIGYKNKEIARALGYQDTQNFCRTFRKCFGKSPQKFKTEMGQ</sequence>
<dbReference type="SMART" id="SM00342">
    <property type="entry name" value="HTH_ARAC"/>
    <property type="match status" value="1"/>
</dbReference>
<feature type="domain" description="Response regulatory" evidence="10">
    <location>
        <begin position="3"/>
        <end position="120"/>
    </location>
</feature>
<dbReference type="Proteomes" id="UP000008466">
    <property type="component" value="Chromosome"/>
</dbReference>
<keyword evidence="7" id="KW-0804">Transcription</keyword>
<keyword evidence="2" id="KW-0963">Cytoplasm</keyword>
<dbReference type="GO" id="GO:0000160">
    <property type="term" value="P:phosphorelay signal transduction system"/>
    <property type="evidence" value="ECO:0007669"/>
    <property type="project" value="UniProtKB-KW"/>
</dbReference>
<dbReference type="Pfam" id="PF00072">
    <property type="entry name" value="Response_reg"/>
    <property type="match status" value="1"/>
</dbReference>
<proteinExistence type="predicted"/>